<sequence>MPAVENVRLTLGAIVLGAFVAVALSGVVAVQAFLYFRTYRKDLTRVKLMVAAVWLLDAMHTCFVCYSAWYYVILNYGDVNVHDHIPITIALTVAVTAAVTFITHVYFSHRVYKLSRNNAWLAAPLVALAVCRLTAALVTTAEMARLKSFKKYTASFSSVFTLGLALSSAIDVFITVAMCFYLQHSRTGFSNMDHVIDLIMIYTVNNGALTTFATIVSMICWLAMPHNLIFMALHFGIAKLYANSLLGTLNTRNQLRGRSQSSADRDHPMPVLFPDSYGRRLTRFQRSTGEVVSDPGKLQINVEKTVHYDVDGDGVVSGESP</sequence>
<evidence type="ECO:0000313" key="1">
    <source>
        <dbReference type="EMBL" id="KAI0050252.1"/>
    </source>
</evidence>
<dbReference type="EMBL" id="MU275864">
    <property type="protein sequence ID" value="KAI0050252.1"/>
    <property type="molecule type" value="Genomic_DNA"/>
</dbReference>
<comment type="caution">
    <text evidence="1">The sequence shown here is derived from an EMBL/GenBank/DDBJ whole genome shotgun (WGS) entry which is preliminary data.</text>
</comment>
<reference evidence="1" key="2">
    <citation type="journal article" date="2022" name="New Phytol.">
        <title>Evolutionary transition to the ectomycorrhizal habit in the genomes of a hyperdiverse lineage of mushroom-forming fungi.</title>
        <authorList>
            <person name="Looney B."/>
            <person name="Miyauchi S."/>
            <person name="Morin E."/>
            <person name="Drula E."/>
            <person name="Courty P.E."/>
            <person name="Kohler A."/>
            <person name="Kuo A."/>
            <person name="LaButti K."/>
            <person name="Pangilinan J."/>
            <person name="Lipzen A."/>
            <person name="Riley R."/>
            <person name="Andreopoulos W."/>
            <person name="He G."/>
            <person name="Johnson J."/>
            <person name="Nolan M."/>
            <person name="Tritt A."/>
            <person name="Barry K.W."/>
            <person name="Grigoriev I.V."/>
            <person name="Nagy L.G."/>
            <person name="Hibbett D."/>
            <person name="Henrissat B."/>
            <person name="Matheny P.B."/>
            <person name="Labbe J."/>
            <person name="Martin F.M."/>
        </authorList>
    </citation>
    <scope>NUCLEOTIDE SEQUENCE</scope>
    <source>
        <strain evidence="1">FP105234-sp</strain>
    </source>
</reference>
<protein>
    <submittedName>
        <fullName evidence="1">Uncharacterized protein</fullName>
    </submittedName>
</protein>
<name>A0ACB8S288_9AGAM</name>
<keyword evidence="2" id="KW-1185">Reference proteome</keyword>
<reference evidence="1" key="1">
    <citation type="submission" date="2021-02" db="EMBL/GenBank/DDBJ databases">
        <authorList>
            <consortium name="DOE Joint Genome Institute"/>
            <person name="Ahrendt S."/>
            <person name="Looney B.P."/>
            <person name="Miyauchi S."/>
            <person name="Morin E."/>
            <person name="Drula E."/>
            <person name="Courty P.E."/>
            <person name="Chicoki N."/>
            <person name="Fauchery L."/>
            <person name="Kohler A."/>
            <person name="Kuo A."/>
            <person name="Labutti K."/>
            <person name="Pangilinan J."/>
            <person name="Lipzen A."/>
            <person name="Riley R."/>
            <person name="Andreopoulos W."/>
            <person name="He G."/>
            <person name="Johnson J."/>
            <person name="Barry K.W."/>
            <person name="Grigoriev I.V."/>
            <person name="Nagy L."/>
            <person name="Hibbett D."/>
            <person name="Henrissat B."/>
            <person name="Matheny P.B."/>
            <person name="Labbe J."/>
            <person name="Martin F."/>
        </authorList>
    </citation>
    <scope>NUCLEOTIDE SEQUENCE</scope>
    <source>
        <strain evidence="1">FP105234-sp</strain>
    </source>
</reference>
<evidence type="ECO:0000313" key="2">
    <source>
        <dbReference type="Proteomes" id="UP000814033"/>
    </source>
</evidence>
<dbReference type="Proteomes" id="UP000814033">
    <property type="component" value="Unassembled WGS sequence"/>
</dbReference>
<accession>A0ACB8S288</accession>
<gene>
    <name evidence="1" type="ORF">FA95DRAFT_1603760</name>
</gene>
<organism evidence="1 2">
    <name type="scientific">Auriscalpium vulgare</name>
    <dbReference type="NCBI Taxonomy" id="40419"/>
    <lineage>
        <taxon>Eukaryota</taxon>
        <taxon>Fungi</taxon>
        <taxon>Dikarya</taxon>
        <taxon>Basidiomycota</taxon>
        <taxon>Agaricomycotina</taxon>
        <taxon>Agaricomycetes</taxon>
        <taxon>Russulales</taxon>
        <taxon>Auriscalpiaceae</taxon>
        <taxon>Auriscalpium</taxon>
    </lineage>
</organism>
<proteinExistence type="predicted"/>